<proteinExistence type="predicted"/>
<keyword evidence="1" id="KW-0762">Sugar transport</keyword>
<reference evidence="1" key="1">
    <citation type="submission" date="2017-04" db="EMBL/GenBank/DDBJ databases">
        <authorList>
            <person name="Varghese N."/>
            <person name="Submissions S."/>
        </authorList>
    </citation>
    <scope>NUCLEOTIDE SEQUENCE</scope>
    <source>
        <strain evidence="1">WTE2008</strain>
    </source>
</reference>
<dbReference type="EMBL" id="FWXZ01000004">
    <property type="protein sequence ID" value="SMC72170.1"/>
    <property type="molecule type" value="Genomic_DNA"/>
</dbReference>
<evidence type="ECO:0000313" key="1">
    <source>
        <dbReference type="EMBL" id="SMC72170.1"/>
    </source>
</evidence>
<comment type="caution">
    <text evidence="1">The sequence shown here is derived from an EMBL/GenBank/DDBJ whole genome shotgun (WGS) entry which is preliminary data.</text>
</comment>
<keyword evidence="1" id="KW-0813">Transport</keyword>
<organism evidence="1 2">
    <name type="scientific">Aristaeella lactis</name>
    <dbReference type="NCBI Taxonomy" id="3046383"/>
    <lineage>
        <taxon>Bacteria</taxon>
        <taxon>Bacillati</taxon>
        <taxon>Bacillota</taxon>
        <taxon>Clostridia</taxon>
        <taxon>Eubacteriales</taxon>
        <taxon>Aristaeellaceae</taxon>
        <taxon>Aristaeella</taxon>
    </lineage>
</organism>
<sequence length="308" mass="34360">MTGIRRKNRIFHLSYEQRNAVRGYWFILPWLIGFLVFYAGCLVQLGEFSLSRIGLDAATGMTKEYIGFGNYIEAFTSHATFKQTLTSSVMDMLIDLPMILFFSLFVAMLLNRKFKGRALVRAIFFLPIILSADAVGSAITRATELVNAGVSSANLETAQAGTVSVAYYMQLFGDLAIPESVLGYIVDAVNRISSIIKGSGVQIILFIAALQSIPGSLYEVARIEGATGYESFWKVTFPMVMPHMITNTIYTVVDRFSSSEVIRLATRTYKELYNYGLSSAFSVVSTLITILILGLIVYLLNRRTFYYN</sequence>
<dbReference type="Proteomes" id="UP000192328">
    <property type="component" value="Unassembled WGS sequence"/>
</dbReference>
<evidence type="ECO:0000313" key="2">
    <source>
        <dbReference type="Proteomes" id="UP000192328"/>
    </source>
</evidence>
<name>A0AC61PMX3_9FIRM</name>
<accession>A0AC61PMX3</accession>
<gene>
    <name evidence="1" type="ORF">SAMN06297397_2173</name>
</gene>
<protein>
    <submittedName>
        <fullName evidence="1">ABC-type sugar transport system, permease component</fullName>
    </submittedName>
</protein>
<keyword evidence="2" id="KW-1185">Reference proteome</keyword>